<dbReference type="InterPro" id="IPR003593">
    <property type="entry name" value="AAA+_ATPase"/>
</dbReference>
<keyword evidence="5" id="KW-0479">Metal-binding</keyword>
<dbReference type="Pfam" id="PF01434">
    <property type="entry name" value="Peptidase_M41"/>
    <property type="match status" value="1"/>
</dbReference>
<feature type="domain" description="AAA+ ATPase" evidence="10">
    <location>
        <begin position="241"/>
        <end position="378"/>
    </location>
</feature>
<keyword evidence="8 11" id="KW-0482">Metalloprotease</keyword>
<dbReference type="Pfam" id="PF17862">
    <property type="entry name" value="AAA_lid_3"/>
    <property type="match status" value="1"/>
</dbReference>
<dbReference type="GO" id="GO:0004176">
    <property type="term" value="F:ATP-dependent peptidase activity"/>
    <property type="evidence" value="ECO:0007669"/>
    <property type="project" value="InterPro"/>
</dbReference>
<name>A0A196S9R5_BLAHN</name>
<dbReference type="SUPFAM" id="SSF140990">
    <property type="entry name" value="FtsH protease domain-like"/>
    <property type="match status" value="1"/>
</dbReference>
<comment type="similarity">
    <text evidence="3">In the N-terminal section; belongs to the AAA ATPase family.</text>
</comment>
<dbReference type="InterPro" id="IPR003959">
    <property type="entry name" value="ATPase_AAA_core"/>
</dbReference>
<dbReference type="GO" id="GO:0006508">
    <property type="term" value="P:proteolysis"/>
    <property type="evidence" value="ECO:0007669"/>
    <property type="project" value="UniProtKB-KW"/>
</dbReference>
<evidence type="ECO:0000313" key="11">
    <source>
        <dbReference type="EMBL" id="OAO12837.1"/>
    </source>
</evidence>
<dbReference type="GO" id="GO:0004222">
    <property type="term" value="F:metalloendopeptidase activity"/>
    <property type="evidence" value="ECO:0007669"/>
    <property type="project" value="InterPro"/>
</dbReference>
<keyword evidence="9" id="KW-0175">Coiled coil</keyword>
<comment type="caution">
    <text evidence="11">The sequence shown here is derived from an EMBL/GenBank/DDBJ whole genome shotgun (WGS) entry which is preliminary data.</text>
</comment>
<evidence type="ECO:0000259" key="10">
    <source>
        <dbReference type="SMART" id="SM00382"/>
    </source>
</evidence>
<evidence type="ECO:0000256" key="3">
    <source>
        <dbReference type="ARBA" id="ARBA00010550"/>
    </source>
</evidence>
<comment type="cofactor">
    <cofactor evidence="1">
        <name>Zn(2+)</name>
        <dbReference type="ChEBI" id="CHEBI:29105"/>
    </cofactor>
</comment>
<dbReference type="OrthoDB" id="1413014at2759"/>
<evidence type="ECO:0000256" key="1">
    <source>
        <dbReference type="ARBA" id="ARBA00001947"/>
    </source>
</evidence>
<dbReference type="Gene3D" id="1.10.8.60">
    <property type="match status" value="1"/>
</dbReference>
<dbReference type="SMART" id="SM00382">
    <property type="entry name" value="AAA"/>
    <property type="match status" value="1"/>
</dbReference>
<evidence type="ECO:0000256" key="7">
    <source>
        <dbReference type="ARBA" id="ARBA00022833"/>
    </source>
</evidence>
<evidence type="ECO:0000256" key="6">
    <source>
        <dbReference type="ARBA" id="ARBA00022801"/>
    </source>
</evidence>
<dbReference type="Pfam" id="PF00004">
    <property type="entry name" value="AAA"/>
    <property type="match status" value="1"/>
</dbReference>
<dbReference type="CDD" id="cd19501">
    <property type="entry name" value="RecA-like_FtsH"/>
    <property type="match status" value="1"/>
</dbReference>
<evidence type="ECO:0000256" key="4">
    <source>
        <dbReference type="ARBA" id="ARBA00022670"/>
    </source>
</evidence>
<evidence type="ECO:0000313" key="12">
    <source>
        <dbReference type="Proteomes" id="UP000078348"/>
    </source>
</evidence>
<dbReference type="InterPro" id="IPR027417">
    <property type="entry name" value="P-loop_NTPase"/>
</dbReference>
<dbReference type="STRING" id="478820.A0A196S9R5"/>
<evidence type="ECO:0000256" key="8">
    <source>
        <dbReference type="ARBA" id="ARBA00023049"/>
    </source>
</evidence>
<accession>A0A196S9R5</accession>
<dbReference type="PANTHER" id="PTHR23076">
    <property type="entry name" value="METALLOPROTEASE M41 FTSH"/>
    <property type="match status" value="1"/>
</dbReference>
<protein>
    <submittedName>
        <fullName evidence="11">ATP-dependent zinc metalloprotease YME1</fullName>
    </submittedName>
</protein>
<dbReference type="Proteomes" id="UP000078348">
    <property type="component" value="Unassembled WGS sequence"/>
</dbReference>
<feature type="coiled-coil region" evidence="9">
    <location>
        <begin position="712"/>
        <end position="745"/>
    </location>
</feature>
<dbReference type="PANTHER" id="PTHR23076:SF97">
    <property type="entry name" value="ATP-DEPENDENT ZINC METALLOPROTEASE YME1L1"/>
    <property type="match status" value="1"/>
</dbReference>
<keyword evidence="12" id="KW-1185">Reference proteome</keyword>
<dbReference type="PROSITE" id="PS00674">
    <property type="entry name" value="AAA"/>
    <property type="match status" value="1"/>
</dbReference>
<proteinExistence type="inferred from homology"/>
<gene>
    <name evidence="11" type="ORF">AV274_5487</name>
</gene>
<keyword evidence="4 11" id="KW-0645">Protease</keyword>
<dbReference type="InterPro" id="IPR041569">
    <property type="entry name" value="AAA_lid_3"/>
</dbReference>
<comment type="similarity">
    <text evidence="2">In the C-terminal section; belongs to the peptidase M41 family.</text>
</comment>
<dbReference type="InterPro" id="IPR003960">
    <property type="entry name" value="ATPase_AAA_CS"/>
</dbReference>
<dbReference type="InterPro" id="IPR000642">
    <property type="entry name" value="Peptidase_M41"/>
</dbReference>
<evidence type="ECO:0000256" key="9">
    <source>
        <dbReference type="SAM" id="Coils"/>
    </source>
</evidence>
<dbReference type="EMBL" id="LXWW01000508">
    <property type="protein sequence ID" value="OAO12837.1"/>
    <property type="molecule type" value="Genomic_DNA"/>
</dbReference>
<dbReference type="SUPFAM" id="SSF52540">
    <property type="entry name" value="P-loop containing nucleoside triphosphate hydrolases"/>
    <property type="match status" value="1"/>
</dbReference>
<dbReference type="AlphaFoldDB" id="A0A196S9R5"/>
<dbReference type="GO" id="GO:0005524">
    <property type="term" value="F:ATP binding"/>
    <property type="evidence" value="ECO:0007669"/>
    <property type="project" value="InterPro"/>
</dbReference>
<dbReference type="Gene3D" id="3.40.50.300">
    <property type="entry name" value="P-loop containing nucleotide triphosphate hydrolases"/>
    <property type="match status" value="1"/>
</dbReference>
<organism evidence="11 12">
    <name type="scientific">Blastocystis sp. subtype 1 (strain ATCC 50177 / NandII)</name>
    <dbReference type="NCBI Taxonomy" id="478820"/>
    <lineage>
        <taxon>Eukaryota</taxon>
        <taxon>Sar</taxon>
        <taxon>Stramenopiles</taxon>
        <taxon>Bigyra</taxon>
        <taxon>Opalozoa</taxon>
        <taxon>Opalinata</taxon>
        <taxon>Blastocystidae</taxon>
        <taxon>Blastocystis</taxon>
    </lineage>
</organism>
<keyword evidence="7" id="KW-0862">Zinc</keyword>
<dbReference type="FunFam" id="3.40.50.300:FF:002568">
    <property type="entry name" value="Cell division protein (FtsH)"/>
    <property type="match status" value="1"/>
</dbReference>
<evidence type="ECO:0000256" key="2">
    <source>
        <dbReference type="ARBA" id="ARBA00010044"/>
    </source>
</evidence>
<dbReference type="Gene3D" id="1.20.58.760">
    <property type="entry name" value="Peptidase M41"/>
    <property type="match status" value="1"/>
</dbReference>
<evidence type="ECO:0000256" key="5">
    <source>
        <dbReference type="ARBA" id="ARBA00022723"/>
    </source>
</evidence>
<sequence length="788" mass="88113">MSFSDFFNTTLLYRMPNSLTSEMDYVSLRPNRRFNKVVFRKLISEYDTFNIYAPEKYSSLSPAEQEKLDASIRTMLEDYSICNFLGVVNEYRLITVPVNKYVHQLAFSSLFHMDMLPHIPQSTLLELVKYANMECNATPLSLSAISKQIDDYIPLVTTVGDRSDFSQVILKTLFLLAILGIVFNVQKNNIKSSFDSSYVPEKNIKCRFSDVVGLGENAEELQLMVEFLRDPQKFAFIGAKSPRGVLFTGPPGTGKTMLARAVAGEAGVPFYFVAGSEFDEVLVGVGAKRVRALFKKARETAPCIVFIDELDAVGGKRDEVGGSNNTRQTINQLLNEIGGFRGDEGVLVIAATNLKDSLDPALIRAGRFDLEVKTTLPDYESRLKILQLKAKNHRLSSDVDLEHLAKITVGSNGADLETLLNVATMKALAEGSVFITKKHLEESRERLTMGVRKPKVDDAEVNYNTAVHECGHALMSLLTPNYPAVDKITIIPRGEALGYVSSIMEEKFLYSTSKQDLLNRIDVAMAGRVAEEVMLGEENVSTGASNDLEKATHYALSMAYEWGMTPCGLRTDPQTGNPYLSALPFYSQKKMEENDKEIDALLRERYAHVKSVLEKNKGKLTRLIDYVLKEETVTGANARRVINGEAPVTECRGEDEVSREKELTRAYFQLSLVDHYSMKEGALVTRVLDEELRTNYKEAMESFLVDHAAAPSQEAKEAAASAKEVKEAKEAAASAKEAKEARELEKMLASFTVRDRKRVLDKYSVLLYNHSLEKINVEEVLDRLKEKQ</sequence>
<reference evidence="11 12" key="1">
    <citation type="submission" date="2016-05" db="EMBL/GenBank/DDBJ databases">
        <title>Nuclear genome of Blastocystis sp. subtype 1 NandII.</title>
        <authorList>
            <person name="Gentekaki E."/>
            <person name="Curtis B."/>
            <person name="Stairs C."/>
            <person name="Eme L."/>
            <person name="Herman E."/>
            <person name="Klimes V."/>
            <person name="Arias M.C."/>
            <person name="Elias M."/>
            <person name="Hilliou F."/>
            <person name="Klute M."/>
            <person name="Malik S.-B."/>
            <person name="Pightling A."/>
            <person name="Rachubinski R."/>
            <person name="Salas D."/>
            <person name="Schlacht A."/>
            <person name="Suga H."/>
            <person name="Archibald J."/>
            <person name="Ball S.G."/>
            <person name="Clark G."/>
            <person name="Dacks J."/>
            <person name="Van Der Giezen M."/>
            <person name="Tsaousis A."/>
            <person name="Roger A."/>
        </authorList>
    </citation>
    <scope>NUCLEOTIDE SEQUENCE [LARGE SCALE GENOMIC DNA]</scope>
    <source>
        <strain evidence="12">ATCC 50177 / NandII</strain>
    </source>
</reference>
<dbReference type="GO" id="GO:0046872">
    <property type="term" value="F:metal ion binding"/>
    <property type="evidence" value="ECO:0007669"/>
    <property type="project" value="UniProtKB-KW"/>
</dbReference>
<dbReference type="GO" id="GO:0016887">
    <property type="term" value="F:ATP hydrolysis activity"/>
    <property type="evidence" value="ECO:0007669"/>
    <property type="project" value="InterPro"/>
</dbReference>
<dbReference type="InterPro" id="IPR037219">
    <property type="entry name" value="Peptidase_M41-like"/>
</dbReference>
<keyword evidence="6" id="KW-0378">Hydrolase</keyword>